<dbReference type="GeneID" id="19111317"/>
<dbReference type="HOGENOM" id="CLU_1735758_0_0_1"/>
<feature type="non-terminal residue" evidence="1">
    <location>
        <position position="151"/>
    </location>
</feature>
<organism evidence="1 2">
    <name type="scientific">Baudoinia panamericana (strain UAMH 10762)</name>
    <name type="common">Angels' share fungus</name>
    <name type="synonym">Baudoinia compniacensis (strain UAMH 10762)</name>
    <dbReference type="NCBI Taxonomy" id="717646"/>
    <lineage>
        <taxon>Eukaryota</taxon>
        <taxon>Fungi</taxon>
        <taxon>Dikarya</taxon>
        <taxon>Ascomycota</taxon>
        <taxon>Pezizomycotina</taxon>
        <taxon>Dothideomycetes</taxon>
        <taxon>Dothideomycetidae</taxon>
        <taxon>Mycosphaerellales</taxon>
        <taxon>Teratosphaeriaceae</taxon>
        <taxon>Baudoinia</taxon>
    </lineage>
</organism>
<dbReference type="AlphaFoldDB" id="M2M025"/>
<proteinExistence type="predicted"/>
<evidence type="ECO:0000313" key="1">
    <source>
        <dbReference type="EMBL" id="EMD00333.1"/>
    </source>
</evidence>
<dbReference type="EMBL" id="KB445551">
    <property type="protein sequence ID" value="EMD00333.1"/>
    <property type="molecule type" value="Genomic_DNA"/>
</dbReference>
<dbReference type="Proteomes" id="UP000011761">
    <property type="component" value="Unassembled WGS sequence"/>
</dbReference>
<dbReference type="RefSeq" id="XP_007672833.1">
    <property type="nucleotide sequence ID" value="XM_007674643.1"/>
</dbReference>
<name>M2M025_BAUPA</name>
<dbReference type="KEGG" id="bcom:BAUCODRAFT_30815"/>
<protein>
    <submittedName>
        <fullName evidence="1">Uncharacterized protein</fullName>
    </submittedName>
</protein>
<keyword evidence="2" id="KW-1185">Reference proteome</keyword>
<reference evidence="1 2" key="1">
    <citation type="journal article" date="2012" name="PLoS Pathog.">
        <title>Diverse lifestyles and strategies of plant pathogenesis encoded in the genomes of eighteen Dothideomycetes fungi.</title>
        <authorList>
            <person name="Ohm R.A."/>
            <person name="Feau N."/>
            <person name="Henrissat B."/>
            <person name="Schoch C.L."/>
            <person name="Horwitz B.A."/>
            <person name="Barry K.W."/>
            <person name="Condon B.J."/>
            <person name="Copeland A.C."/>
            <person name="Dhillon B."/>
            <person name="Glaser F."/>
            <person name="Hesse C.N."/>
            <person name="Kosti I."/>
            <person name="LaButti K."/>
            <person name="Lindquist E.A."/>
            <person name="Lucas S."/>
            <person name="Salamov A.A."/>
            <person name="Bradshaw R.E."/>
            <person name="Ciuffetti L."/>
            <person name="Hamelin R.C."/>
            <person name="Kema G.H.J."/>
            <person name="Lawrence C."/>
            <person name="Scott J.A."/>
            <person name="Spatafora J.W."/>
            <person name="Turgeon B.G."/>
            <person name="de Wit P.J.G.M."/>
            <person name="Zhong S."/>
            <person name="Goodwin S.B."/>
            <person name="Grigoriev I.V."/>
        </authorList>
    </citation>
    <scope>NUCLEOTIDE SEQUENCE [LARGE SCALE GENOMIC DNA]</scope>
    <source>
        <strain evidence="1 2">UAMH 10762</strain>
    </source>
</reference>
<accession>M2M025</accession>
<sequence length="151" mass="16329">MAGQRIAAQLAHDGHPGLLDMIVGEYLRVKPSVLISVTTAVVECPVSACRFIVGSHSQASTALRTRHHSSNQGVQYCRPGDSDFNSSLSGHEYTAPFVLLVKSYSRSNLAVCGGSAHAYQARQQQRHLRPAPALWTPDSIGFEEPKTTLAM</sequence>
<gene>
    <name evidence="1" type="ORF">BAUCODRAFT_30815</name>
</gene>
<evidence type="ECO:0000313" key="2">
    <source>
        <dbReference type="Proteomes" id="UP000011761"/>
    </source>
</evidence>